<dbReference type="Pfam" id="PF00016">
    <property type="entry name" value="RuBisCO_large"/>
    <property type="match status" value="1"/>
</dbReference>
<name>A0A8J3BET8_9BACI</name>
<dbReference type="Pfam" id="PF02788">
    <property type="entry name" value="RuBisCO_large_N"/>
    <property type="match status" value="1"/>
</dbReference>
<gene>
    <name evidence="6" type="primary">mtnW</name>
    <name evidence="6" type="ORF">GCM10007043_17090</name>
</gene>
<dbReference type="SUPFAM" id="SSF54966">
    <property type="entry name" value="RuBisCO, large subunit, small (N-terminal) domain"/>
    <property type="match status" value="1"/>
</dbReference>
<dbReference type="InterPro" id="IPR017443">
    <property type="entry name" value="RuBisCO_lsu_fd_N"/>
</dbReference>
<dbReference type="NCBIfam" id="NF007095">
    <property type="entry name" value="PRK09549.1"/>
    <property type="match status" value="1"/>
</dbReference>
<dbReference type="PANTHER" id="PTHR42704:SF17">
    <property type="entry name" value="RIBULOSE BISPHOSPHATE CARBOXYLASE LARGE CHAIN"/>
    <property type="match status" value="1"/>
</dbReference>
<evidence type="ECO:0000256" key="3">
    <source>
        <dbReference type="RuleBase" id="RU003834"/>
    </source>
</evidence>
<dbReference type="PANTHER" id="PTHR42704">
    <property type="entry name" value="RIBULOSE BISPHOSPHATE CARBOXYLASE"/>
    <property type="match status" value="1"/>
</dbReference>
<evidence type="ECO:0000313" key="7">
    <source>
        <dbReference type="Proteomes" id="UP000637720"/>
    </source>
</evidence>
<dbReference type="GO" id="GO:0015977">
    <property type="term" value="P:carbon fixation"/>
    <property type="evidence" value="ECO:0007669"/>
    <property type="project" value="InterPro"/>
</dbReference>
<keyword evidence="7" id="KW-1185">Reference proteome</keyword>
<dbReference type="Gene3D" id="3.30.70.150">
    <property type="entry name" value="RuBisCO large subunit, N-terminal domain"/>
    <property type="match status" value="1"/>
</dbReference>
<dbReference type="GO" id="GO:0000287">
    <property type="term" value="F:magnesium ion binding"/>
    <property type="evidence" value="ECO:0007669"/>
    <property type="project" value="InterPro"/>
</dbReference>
<dbReference type="SFLD" id="SFLDG00301">
    <property type="entry name" value="RuBisCO-like_proteins"/>
    <property type="match status" value="1"/>
</dbReference>
<evidence type="ECO:0000256" key="1">
    <source>
        <dbReference type="ARBA" id="ARBA00023167"/>
    </source>
</evidence>
<evidence type="ECO:0000259" key="4">
    <source>
        <dbReference type="Pfam" id="PF00016"/>
    </source>
</evidence>
<dbReference type="Gene3D" id="3.20.20.110">
    <property type="entry name" value="Ribulose bisphosphate carboxylase, large subunit, C-terminal domain"/>
    <property type="match status" value="1"/>
</dbReference>
<dbReference type="GO" id="GO:0016984">
    <property type="term" value="F:ribulose-bisphosphate carboxylase activity"/>
    <property type="evidence" value="ECO:0007669"/>
    <property type="project" value="InterPro"/>
</dbReference>
<reference evidence="6" key="2">
    <citation type="submission" date="2020-09" db="EMBL/GenBank/DDBJ databases">
        <authorList>
            <person name="Sun Q."/>
            <person name="Ohkuma M."/>
        </authorList>
    </citation>
    <scope>NUCLEOTIDE SEQUENCE</scope>
    <source>
        <strain evidence="6">JCM 14719</strain>
    </source>
</reference>
<keyword evidence="2" id="KW-0413">Isomerase</keyword>
<dbReference type="InterPro" id="IPR036376">
    <property type="entry name" value="RuBisCO_lsu_C_sf"/>
</dbReference>
<dbReference type="GO" id="GO:0016853">
    <property type="term" value="F:isomerase activity"/>
    <property type="evidence" value="ECO:0007669"/>
    <property type="project" value="UniProtKB-KW"/>
</dbReference>
<dbReference type="SFLD" id="SFLDS00014">
    <property type="entry name" value="RuBisCO"/>
    <property type="match status" value="1"/>
</dbReference>
<dbReference type="InterPro" id="IPR033966">
    <property type="entry name" value="RuBisCO"/>
</dbReference>
<dbReference type="InterPro" id="IPR000685">
    <property type="entry name" value="RuBisCO_lsu_C"/>
</dbReference>
<proteinExistence type="inferred from homology"/>
<dbReference type="RefSeq" id="WP_188817635.1">
    <property type="nucleotide sequence ID" value="NZ_BMOF01000036.1"/>
</dbReference>
<comment type="caution">
    <text evidence="6">The sequence shown here is derived from an EMBL/GenBank/DDBJ whole genome shotgun (WGS) entry which is preliminary data.</text>
</comment>
<comment type="similarity">
    <text evidence="3">Belongs to the RuBisCO large chain family.</text>
</comment>
<accession>A0A8J3BET8</accession>
<feature type="domain" description="Ribulose bisphosphate carboxylase large subunit C-terminal" evidence="4">
    <location>
        <begin position="121"/>
        <end position="401"/>
    </location>
</feature>
<organism evidence="6 7">
    <name type="scientific">Calditerricola satsumensis</name>
    <dbReference type="NCBI Taxonomy" id="373054"/>
    <lineage>
        <taxon>Bacteria</taxon>
        <taxon>Bacillati</taxon>
        <taxon>Bacillota</taxon>
        <taxon>Bacilli</taxon>
        <taxon>Bacillales</taxon>
        <taxon>Bacillaceae</taxon>
        <taxon>Calditerricola</taxon>
    </lineage>
</organism>
<dbReference type="EMBL" id="BMOF01000036">
    <property type="protein sequence ID" value="GGK03535.1"/>
    <property type="molecule type" value="Genomic_DNA"/>
</dbReference>
<evidence type="ECO:0000256" key="2">
    <source>
        <dbReference type="ARBA" id="ARBA00023235"/>
    </source>
</evidence>
<protein>
    <submittedName>
        <fullName evidence="6">2,3-diketo-5-methylthiopentyl-1-phosphate enolase</fullName>
    </submittedName>
</protein>
<evidence type="ECO:0000259" key="5">
    <source>
        <dbReference type="Pfam" id="PF02788"/>
    </source>
</evidence>
<dbReference type="Proteomes" id="UP000637720">
    <property type="component" value="Unassembled WGS sequence"/>
</dbReference>
<dbReference type="InterPro" id="IPR036422">
    <property type="entry name" value="RuBisCO_lsu_N_sf"/>
</dbReference>
<dbReference type="AlphaFoldDB" id="A0A8J3BET8"/>
<sequence length="405" mass="43295">MTNEWVVATYQVPDDGDLRKKAESIAVGLTVGTWTDLPAARRAELEPYKGVVVDIRRGQVAADRSRVAHLAIGYPVRNLRADIPSLLTTVFGKLSMDGRIRLIDLKLPDAFVRAFPGPRLGIAGVRQRLGVWGRPLLMSIFKSCIGLSLAELHEQFVAQVEGGVDLVKDDEIFFVDDRAPVFERIALFREALDAHEAKTGRRVLYAVNLTGPVDELVDRAREAVRQGATALLLNVLPYGYDILQRLREDPDIAVPILAHPALAGALYASPHHGIAAPIVLGTLMRLAGADLVLFPSPYGTVPLDAAKAFALRDRLVEPFAGLAPAFPVPSAGIHPGMVPRLLADFGLDHVVNAGGGIHGHPDGPRGGGEAFVAAIEAAVAGVPLEEQAKTCPALDKALAKWGVVA</sequence>
<keyword evidence="1" id="KW-0486">Methionine biosynthesis</keyword>
<reference evidence="6" key="1">
    <citation type="journal article" date="2014" name="Int. J. Syst. Evol. Microbiol.">
        <title>Complete genome sequence of Corynebacterium casei LMG S-19264T (=DSM 44701T), isolated from a smear-ripened cheese.</title>
        <authorList>
            <consortium name="US DOE Joint Genome Institute (JGI-PGF)"/>
            <person name="Walter F."/>
            <person name="Albersmeier A."/>
            <person name="Kalinowski J."/>
            <person name="Ruckert C."/>
        </authorList>
    </citation>
    <scope>NUCLEOTIDE SEQUENCE</scope>
    <source>
        <strain evidence="6">JCM 14719</strain>
    </source>
</reference>
<keyword evidence="1" id="KW-0028">Amino-acid biosynthesis</keyword>
<dbReference type="SUPFAM" id="SSF51649">
    <property type="entry name" value="RuBisCo, C-terminal domain"/>
    <property type="match status" value="1"/>
</dbReference>
<feature type="domain" description="Ribulose bisphosphate carboxylase large subunit ferrodoxin-like N-terminal" evidence="5">
    <location>
        <begin position="6"/>
        <end position="110"/>
    </location>
</feature>
<evidence type="ECO:0000313" key="6">
    <source>
        <dbReference type="EMBL" id="GGK03535.1"/>
    </source>
</evidence>
<dbReference type="GO" id="GO:0009086">
    <property type="term" value="P:methionine biosynthetic process"/>
    <property type="evidence" value="ECO:0007669"/>
    <property type="project" value="UniProtKB-KW"/>
</dbReference>